<evidence type="ECO:0000256" key="4">
    <source>
        <dbReference type="ARBA" id="ARBA00023136"/>
    </source>
</evidence>
<evidence type="ECO:0000256" key="5">
    <source>
        <dbReference type="SAM" id="Phobius"/>
    </source>
</evidence>
<accession>A0A183F1N0</accession>
<evidence type="ECO:0000313" key="9">
    <source>
        <dbReference type="WBParaSite" id="GPUH_0002715101-mRNA-1"/>
    </source>
</evidence>
<dbReference type="EMBL" id="UYRT01119638">
    <property type="protein sequence ID" value="VDN49990.1"/>
    <property type="molecule type" value="Genomic_DNA"/>
</dbReference>
<evidence type="ECO:0000256" key="3">
    <source>
        <dbReference type="ARBA" id="ARBA00022989"/>
    </source>
</evidence>
<reference evidence="7 8" key="2">
    <citation type="submission" date="2018-11" db="EMBL/GenBank/DDBJ databases">
        <authorList>
            <consortium name="Pathogen Informatics"/>
        </authorList>
    </citation>
    <scope>NUCLEOTIDE SEQUENCE [LARGE SCALE GENOMIC DNA]</scope>
</reference>
<evidence type="ECO:0000256" key="2">
    <source>
        <dbReference type="ARBA" id="ARBA00022692"/>
    </source>
</evidence>
<evidence type="ECO:0000313" key="8">
    <source>
        <dbReference type="Proteomes" id="UP000271098"/>
    </source>
</evidence>
<proteinExistence type="predicted"/>
<comment type="subcellular location">
    <subcellularLocation>
        <location evidence="1">Membrane</location>
    </subcellularLocation>
</comment>
<dbReference type="Pfam" id="PF01490">
    <property type="entry name" value="Aa_trans"/>
    <property type="match status" value="1"/>
</dbReference>
<dbReference type="GO" id="GO:0016020">
    <property type="term" value="C:membrane"/>
    <property type="evidence" value="ECO:0007669"/>
    <property type="project" value="UniProtKB-SubCell"/>
</dbReference>
<keyword evidence="3 5" id="KW-1133">Transmembrane helix</keyword>
<feature type="transmembrane region" description="Helical" evidence="5">
    <location>
        <begin position="70"/>
        <end position="91"/>
    </location>
</feature>
<reference evidence="9" key="1">
    <citation type="submission" date="2016-06" db="UniProtKB">
        <authorList>
            <consortium name="WormBaseParasite"/>
        </authorList>
    </citation>
    <scope>IDENTIFICATION</scope>
</reference>
<sequence>MDIVVEIPIPSDCISIQPVSGPRTASRYKSVGGQAVAVAVLCTVAAVIMIFVGISLDFKTCYKVAEYPPVTIKAILGLGIFLFAFNGHQVFPTVQNDMRNPADFRKSVIVGFIRKFYKIQMKMKKKEVHYAVTKFCLLLQT</sequence>
<evidence type="ECO:0000256" key="1">
    <source>
        <dbReference type="ARBA" id="ARBA00004370"/>
    </source>
</evidence>
<dbReference type="AlphaFoldDB" id="A0A183F1N0"/>
<protein>
    <submittedName>
        <fullName evidence="9">Aa_trans domain-containing protein</fullName>
    </submittedName>
</protein>
<keyword evidence="8" id="KW-1185">Reference proteome</keyword>
<feature type="domain" description="Amino acid transporter transmembrane" evidence="6">
    <location>
        <begin position="38"/>
        <end position="111"/>
    </location>
</feature>
<dbReference type="InterPro" id="IPR013057">
    <property type="entry name" value="AA_transpt_TM"/>
</dbReference>
<gene>
    <name evidence="7" type="ORF">GPUH_LOCUS27121</name>
</gene>
<organism evidence="9">
    <name type="scientific">Gongylonema pulchrum</name>
    <dbReference type="NCBI Taxonomy" id="637853"/>
    <lineage>
        <taxon>Eukaryota</taxon>
        <taxon>Metazoa</taxon>
        <taxon>Ecdysozoa</taxon>
        <taxon>Nematoda</taxon>
        <taxon>Chromadorea</taxon>
        <taxon>Rhabditida</taxon>
        <taxon>Spirurina</taxon>
        <taxon>Spiruromorpha</taxon>
        <taxon>Spiruroidea</taxon>
        <taxon>Gongylonematidae</taxon>
        <taxon>Gongylonema</taxon>
    </lineage>
</organism>
<evidence type="ECO:0000313" key="7">
    <source>
        <dbReference type="EMBL" id="VDN49990.1"/>
    </source>
</evidence>
<dbReference type="WBParaSite" id="GPUH_0002715101-mRNA-1">
    <property type="protein sequence ID" value="GPUH_0002715101-mRNA-1"/>
    <property type="gene ID" value="GPUH_0002715101"/>
</dbReference>
<dbReference type="OrthoDB" id="655540at2759"/>
<feature type="transmembrane region" description="Helical" evidence="5">
    <location>
        <begin position="35"/>
        <end position="58"/>
    </location>
</feature>
<keyword evidence="2 5" id="KW-0812">Transmembrane</keyword>
<name>A0A183F1N0_9BILA</name>
<keyword evidence="4 5" id="KW-0472">Membrane</keyword>
<dbReference type="Proteomes" id="UP000271098">
    <property type="component" value="Unassembled WGS sequence"/>
</dbReference>
<evidence type="ECO:0000259" key="6">
    <source>
        <dbReference type="Pfam" id="PF01490"/>
    </source>
</evidence>